<dbReference type="EMBL" id="LSSM01000584">
    <property type="protein sequence ID" value="OMJ28455.1"/>
    <property type="molecule type" value="Genomic_DNA"/>
</dbReference>
<evidence type="ECO:0000256" key="1">
    <source>
        <dbReference type="PROSITE-ProRule" id="PRU00047"/>
    </source>
</evidence>
<dbReference type="AlphaFoldDB" id="A0A1R1YNP5"/>
<keyword evidence="4" id="KW-1185">Reference proteome</keyword>
<evidence type="ECO:0000259" key="2">
    <source>
        <dbReference type="PROSITE" id="PS50158"/>
    </source>
</evidence>
<accession>A0A1R1YNP5</accession>
<dbReference type="InterPro" id="IPR036875">
    <property type="entry name" value="Znf_CCHC_sf"/>
</dbReference>
<protein>
    <recommendedName>
        <fullName evidence="2">CCHC-type domain-containing protein</fullName>
    </recommendedName>
</protein>
<name>A0A1R1YNP5_9FUNG</name>
<dbReference type="Proteomes" id="UP000187429">
    <property type="component" value="Unassembled WGS sequence"/>
</dbReference>
<reference evidence="4" key="1">
    <citation type="submission" date="2017-01" db="EMBL/GenBank/DDBJ databases">
        <authorList>
            <person name="Wang Y."/>
            <person name="White M."/>
            <person name="Kvist S."/>
            <person name="Moncalvo J.-M."/>
        </authorList>
    </citation>
    <scope>NUCLEOTIDE SEQUENCE [LARGE SCALE GENOMIC DNA]</scope>
    <source>
        <strain evidence="4">ID-206-W2</strain>
    </source>
</reference>
<proteinExistence type="predicted"/>
<dbReference type="InterPro" id="IPR001878">
    <property type="entry name" value="Znf_CCHC"/>
</dbReference>
<dbReference type="SUPFAM" id="SSF57756">
    <property type="entry name" value="Retrovirus zinc finger-like domains"/>
    <property type="match status" value="1"/>
</dbReference>
<keyword evidence="1" id="KW-0479">Metal-binding</keyword>
<sequence>MKGSCSLNGFKIGASKENVTIEEIPVRSMDEKSNTKSSDRKIDDLVIAMENLTLLAQKNRVKSYENITCFTCGTKGHTSNYCTNRPANQDTSAKSTDIPKMMLAVDSSSDEEDVAIYGFRERSHKRMRV</sequence>
<evidence type="ECO:0000313" key="3">
    <source>
        <dbReference type="EMBL" id="OMJ28455.1"/>
    </source>
</evidence>
<dbReference type="PROSITE" id="PS50158">
    <property type="entry name" value="ZF_CCHC"/>
    <property type="match status" value="1"/>
</dbReference>
<dbReference type="GO" id="GO:0008270">
    <property type="term" value="F:zinc ion binding"/>
    <property type="evidence" value="ECO:0007669"/>
    <property type="project" value="UniProtKB-KW"/>
</dbReference>
<evidence type="ECO:0000313" key="4">
    <source>
        <dbReference type="Proteomes" id="UP000187429"/>
    </source>
</evidence>
<keyword evidence="1" id="KW-0863">Zinc-finger</keyword>
<comment type="caution">
    <text evidence="3">The sequence shown here is derived from an EMBL/GenBank/DDBJ whole genome shotgun (WGS) entry which is preliminary data.</text>
</comment>
<dbReference type="GO" id="GO:0003676">
    <property type="term" value="F:nucleic acid binding"/>
    <property type="evidence" value="ECO:0007669"/>
    <property type="project" value="InterPro"/>
</dbReference>
<gene>
    <name evidence="3" type="ORF">AYI69_g2083</name>
</gene>
<dbReference type="Gene3D" id="4.10.60.10">
    <property type="entry name" value="Zinc finger, CCHC-type"/>
    <property type="match status" value="1"/>
</dbReference>
<organism evidence="3 4">
    <name type="scientific">Smittium culicis</name>
    <dbReference type="NCBI Taxonomy" id="133412"/>
    <lineage>
        <taxon>Eukaryota</taxon>
        <taxon>Fungi</taxon>
        <taxon>Fungi incertae sedis</taxon>
        <taxon>Zoopagomycota</taxon>
        <taxon>Kickxellomycotina</taxon>
        <taxon>Harpellomycetes</taxon>
        <taxon>Harpellales</taxon>
        <taxon>Legeriomycetaceae</taxon>
        <taxon>Smittium</taxon>
    </lineage>
</organism>
<keyword evidence="1" id="KW-0862">Zinc</keyword>
<feature type="domain" description="CCHC-type" evidence="2">
    <location>
        <begin position="69"/>
        <end position="84"/>
    </location>
</feature>